<accession>A0A8S5TSL5</accession>
<dbReference type="GO" id="GO:0006282">
    <property type="term" value="P:regulation of DNA repair"/>
    <property type="evidence" value="ECO:0007669"/>
    <property type="project" value="InterPro"/>
</dbReference>
<dbReference type="PANTHER" id="PTHR33602:SF1">
    <property type="entry name" value="REGULATORY PROTEIN RECX FAMILY PROTEIN"/>
    <property type="match status" value="1"/>
</dbReference>
<evidence type="ECO:0000256" key="4">
    <source>
        <dbReference type="ARBA" id="ARBA00022490"/>
    </source>
</evidence>
<evidence type="ECO:0000313" key="7">
    <source>
        <dbReference type="EMBL" id="DAF85189.1"/>
    </source>
</evidence>
<evidence type="ECO:0000256" key="1">
    <source>
        <dbReference type="ARBA" id="ARBA00004496"/>
    </source>
</evidence>
<protein>
    <recommendedName>
        <fullName evidence="3">Regulatory protein RecX</fullName>
    </recommendedName>
</protein>
<dbReference type="EMBL" id="BK015919">
    <property type="protein sequence ID" value="DAF85189.1"/>
    <property type="molecule type" value="Genomic_DNA"/>
</dbReference>
<keyword evidence="4" id="KW-0963">Cytoplasm</keyword>
<dbReference type="Gene3D" id="1.10.10.10">
    <property type="entry name" value="Winged helix-like DNA-binding domain superfamily/Winged helix DNA-binding domain"/>
    <property type="match status" value="2"/>
</dbReference>
<name>A0A8S5TSL5_9CAUD</name>
<evidence type="ECO:0000259" key="6">
    <source>
        <dbReference type="Pfam" id="PF21982"/>
    </source>
</evidence>
<comment type="subcellular location">
    <subcellularLocation>
        <location evidence="1">Cytoplasm</location>
    </subcellularLocation>
</comment>
<evidence type="ECO:0000259" key="5">
    <source>
        <dbReference type="Pfam" id="PF02631"/>
    </source>
</evidence>
<sequence length="207" mass="23838">MSAAITTLKPHKGKTWILTLSNGETYFLNGEIAAQFHLHQGNLLTEEQLEQVLTAEQTRKAYQRALYLLDIRAYSYQELFQKLEATYPESVCYAVLDKLAGLNLINDARYAEALARHYVKVKHLGLRRAQYAMLQRGISKALAEEALEPYEDRMLEQCYTILTKKYSRLLTDPEDRRAIEKAKAGMARLGYDYADIQAAIDYYLEEE</sequence>
<dbReference type="HAMAP" id="MF_01114">
    <property type="entry name" value="RecX"/>
    <property type="match status" value="1"/>
</dbReference>
<dbReference type="Pfam" id="PF21982">
    <property type="entry name" value="RecX_HTH1"/>
    <property type="match status" value="1"/>
</dbReference>
<dbReference type="InterPro" id="IPR053926">
    <property type="entry name" value="RecX_HTH_1st"/>
</dbReference>
<feature type="domain" description="RecX second three-helical" evidence="5">
    <location>
        <begin position="106"/>
        <end position="147"/>
    </location>
</feature>
<dbReference type="InterPro" id="IPR003783">
    <property type="entry name" value="Regulatory_RecX"/>
</dbReference>
<feature type="domain" description="RecX first three-helical" evidence="6">
    <location>
        <begin position="61"/>
        <end position="99"/>
    </location>
</feature>
<proteinExistence type="inferred from homology"/>
<organism evidence="7">
    <name type="scientific">Siphoviridae sp. ctj8j9</name>
    <dbReference type="NCBI Taxonomy" id="2825629"/>
    <lineage>
        <taxon>Viruses</taxon>
        <taxon>Duplodnaviria</taxon>
        <taxon>Heunggongvirae</taxon>
        <taxon>Uroviricota</taxon>
        <taxon>Caudoviricetes</taxon>
    </lineage>
</organism>
<evidence type="ECO:0000256" key="2">
    <source>
        <dbReference type="ARBA" id="ARBA00009695"/>
    </source>
</evidence>
<dbReference type="PANTHER" id="PTHR33602">
    <property type="entry name" value="REGULATORY PROTEIN RECX FAMILY PROTEIN"/>
    <property type="match status" value="1"/>
</dbReference>
<evidence type="ECO:0000256" key="3">
    <source>
        <dbReference type="ARBA" id="ARBA00018111"/>
    </source>
</evidence>
<comment type="similarity">
    <text evidence="2">Belongs to the RecX family.</text>
</comment>
<reference evidence="7" key="1">
    <citation type="journal article" date="2021" name="Proc. Natl. Acad. Sci. U.S.A.">
        <title>A Catalog of Tens of Thousands of Viruses from Human Metagenomes Reveals Hidden Associations with Chronic Diseases.</title>
        <authorList>
            <person name="Tisza M.J."/>
            <person name="Buck C.B."/>
        </authorList>
    </citation>
    <scope>NUCLEOTIDE SEQUENCE</scope>
    <source>
        <strain evidence="7">Ctj8j9</strain>
    </source>
</reference>
<dbReference type="Pfam" id="PF02631">
    <property type="entry name" value="RecX_HTH2"/>
    <property type="match status" value="1"/>
</dbReference>
<dbReference type="InterPro" id="IPR036388">
    <property type="entry name" value="WH-like_DNA-bd_sf"/>
</dbReference>
<dbReference type="InterPro" id="IPR053924">
    <property type="entry name" value="RecX_HTH_2nd"/>
</dbReference>